<name>Q9ZIZ5_BORBG</name>
<organism evidence="1">
    <name type="scientific">Borreliella burgdorferi</name>
    <name type="common">Lyme disease spirochete</name>
    <name type="synonym">Borrelia burgdorferi</name>
    <dbReference type="NCBI Taxonomy" id="139"/>
    <lineage>
        <taxon>Bacteria</taxon>
        <taxon>Pseudomonadati</taxon>
        <taxon>Spirochaetota</taxon>
        <taxon>Spirochaetia</taxon>
        <taxon>Spirochaetales</taxon>
        <taxon>Borreliaceae</taxon>
        <taxon>Borreliella</taxon>
    </lineage>
</organism>
<protein>
    <submittedName>
        <fullName evidence="1">Uncharacterized protein</fullName>
    </submittedName>
</protein>
<feature type="non-terminal residue" evidence="1">
    <location>
        <position position="39"/>
    </location>
</feature>
<sequence length="39" mass="4509">MKNAKITNKQHFYNQLKTIPNQIHLVGFGLIMLNVSLQL</sequence>
<dbReference type="AlphaFoldDB" id="Q9ZIZ5"/>
<evidence type="ECO:0000313" key="1">
    <source>
        <dbReference type="EMBL" id="AAD01216.1"/>
    </source>
</evidence>
<reference evidence="1" key="1">
    <citation type="submission" date="1997-05" db="EMBL/GenBank/DDBJ databases">
        <title>a new clone carrying a important operon from Borrelia burgdorferi.</title>
        <authorList>
            <person name="Feng S."/>
            <person name="Hodzic E."/>
            <person name="Barlhold S."/>
        </authorList>
    </citation>
    <scope>NUCLEOTIDE SEQUENCE</scope>
    <source>
        <strain evidence="1">N40</strain>
    </source>
</reference>
<proteinExistence type="predicted"/>
<dbReference type="EMBL" id="AF005052">
    <property type="protein sequence ID" value="AAD01216.1"/>
    <property type="molecule type" value="Genomic_DNA"/>
</dbReference>
<accession>Q9ZIZ5</accession>